<protein>
    <submittedName>
        <fullName evidence="1">Uncharacterized protein</fullName>
    </submittedName>
</protein>
<sequence>MSKRWNPAFNVCLREAFKDHFPISASESLARDGLRSLTVESVATASSAQTSEIPSAIVGLVTARGSGQVSASAPARCVGVPTPRRGEASPLIVLVTRREINMIGDRLGRGFWDLKEDPTPPLAPVPEAQVTEGQGNEATEVQPTEVLYIQDDDEALGEEDQDLDMAASALPSLVITEVLPGKCRGRYRAQ</sequence>
<name>A0A9Q0JYP2_9MAGN</name>
<proteinExistence type="predicted"/>
<evidence type="ECO:0000313" key="1">
    <source>
        <dbReference type="EMBL" id="KAJ4956372.1"/>
    </source>
</evidence>
<gene>
    <name evidence="1" type="ORF">NE237_013155</name>
</gene>
<dbReference type="Proteomes" id="UP001141806">
    <property type="component" value="Unassembled WGS sequence"/>
</dbReference>
<organism evidence="1 2">
    <name type="scientific">Protea cynaroides</name>
    <dbReference type="NCBI Taxonomy" id="273540"/>
    <lineage>
        <taxon>Eukaryota</taxon>
        <taxon>Viridiplantae</taxon>
        <taxon>Streptophyta</taxon>
        <taxon>Embryophyta</taxon>
        <taxon>Tracheophyta</taxon>
        <taxon>Spermatophyta</taxon>
        <taxon>Magnoliopsida</taxon>
        <taxon>Proteales</taxon>
        <taxon>Proteaceae</taxon>
        <taxon>Protea</taxon>
    </lineage>
</organism>
<comment type="caution">
    <text evidence="1">The sequence shown here is derived from an EMBL/GenBank/DDBJ whole genome shotgun (WGS) entry which is preliminary data.</text>
</comment>
<evidence type="ECO:0000313" key="2">
    <source>
        <dbReference type="Proteomes" id="UP001141806"/>
    </source>
</evidence>
<reference evidence="1" key="1">
    <citation type="journal article" date="2023" name="Plant J.">
        <title>The genome of the king protea, Protea cynaroides.</title>
        <authorList>
            <person name="Chang J."/>
            <person name="Duong T.A."/>
            <person name="Schoeman C."/>
            <person name="Ma X."/>
            <person name="Roodt D."/>
            <person name="Barker N."/>
            <person name="Li Z."/>
            <person name="Van de Peer Y."/>
            <person name="Mizrachi E."/>
        </authorList>
    </citation>
    <scope>NUCLEOTIDE SEQUENCE</scope>
    <source>
        <tissue evidence="1">Young leaves</tissue>
    </source>
</reference>
<keyword evidence="2" id="KW-1185">Reference proteome</keyword>
<dbReference type="AlphaFoldDB" id="A0A9Q0JYP2"/>
<dbReference type="EMBL" id="JAMYWD010000011">
    <property type="protein sequence ID" value="KAJ4956372.1"/>
    <property type="molecule type" value="Genomic_DNA"/>
</dbReference>
<accession>A0A9Q0JYP2</accession>